<dbReference type="AlphaFoldDB" id="A0A2X0LFI3"/>
<accession>A0A2X0LFI3</accession>
<proteinExistence type="predicted"/>
<name>A0A2X0LFI3_9BASI</name>
<feature type="region of interest" description="Disordered" evidence="1">
    <location>
        <begin position="138"/>
        <end position="170"/>
    </location>
</feature>
<evidence type="ECO:0000313" key="3">
    <source>
        <dbReference type="Proteomes" id="UP000249723"/>
    </source>
</evidence>
<protein>
    <submittedName>
        <fullName evidence="2">BZ3500_MvSof-1268-A1-R1_Chr3-1g06040 protein</fullName>
    </submittedName>
</protein>
<feature type="compositionally biased region" description="Polar residues" evidence="1">
    <location>
        <begin position="30"/>
        <end position="43"/>
    </location>
</feature>
<sequence length="356" mass="40769">MVKAIAQREAALGIARAVWGSGRQEPRAQGATSLPQPTTTSADTTECTRLVGSIHVDEYRPVTVVDSIRSLAIVILGVVKSLEDHYKGKRTHGNIRDVNVVVDENGRGVLLERNPVVLSIWDDPLYKLDRERLHDDWDKDEDRNEDEDKVHDEDENEDKNEDEDEEEEDVSNYVSMLSLARAGAILSLIGARSQQAGDAFLTQKQLVVDELGPFPVCPWHDIEALTYVACWVTFVWAREQTEDPELNALGLSNWREWRCLDYALMSKDHALRRPERSLKTFIRPFEKKWPGFVEFIWILRDYCGLGMDYETSMLGKEELELERRWADGLLSYATLIEDLEFFIDSYAKNYGSRISV</sequence>
<dbReference type="Proteomes" id="UP000249723">
    <property type="component" value="Unassembled WGS sequence"/>
</dbReference>
<evidence type="ECO:0000256" key="1">
    <source>
        <dbReference type="SAM" id="MobiDB-lite"/>
    </source>
</evidence>
<organism evidence="2 3">
    <name type="scientific">Microbotryum saponariae</name>
    <dbReference type="NCBI Taxonomy" id="289078"/>
    <lineage>
        <taxon>Eukaryota</taxon>
        <taxon>Fungi</taxon>
        <taxon>Dikarya</taxon>
        <taxon>Basidiomycota</taxon>
        <taxon>Pucciniomycotina</taxon>
        <taxon>Microbotryomycetes</taxon>
        <taxon>Microbotryales</taxon>
        <taxon>Microbotryaceae</taxon>
        <taxon>Microbotryum</taxon>
    </lineage>
</organism>
<gene>
    <name evidence="2" type="ORF">BZ3500_MVSOF-1268-A1-R1_CHR3-1G06040</name>
</gene>
<feature type="compositionally biased region" description="Basic and acidic residues" evidence="1">
    <location>
        <begin position="138"/>
        <end position="152"/>
    </location>
</feature>
<dbReference type="OrthoDB" id="10399599at2759"/>
<dbReference type="EMBL" id="FMWP01000096">
    <property type="protein sequence ID" value="SCZ99501.1"/>
    <property type="molecule type" value="Genomic_DNA"/>
</dbReference>
<feature type="compositionally biased region" description="Acidic residues" evidence="1">
    <location>
        <begin position="153"/>
        <end position="170"/>
    </location>
</feature>
<feature type="region of interest" description="Disordered" evidence="1">
    <location>
        <begin position="23"/>
        <end position="43"/>
    </location>
</feature>
<reference evidence="3" key="1">
    <citation type="submission" date="2016-10" db="EMBL/GenBank/DDBJ databases">
        <authorList>
            <person name="Jeantristanb JTB J.-T."/>
            <person name="Ricardo R."/>
        </authorList>
    </citation>
    <scope>NUCLEOTIDE SEQUENCE [LARGE SCALE GENOMIC DNA]</scope>
</reference>
<keyword evidence="3" id="KW-1185">Reference proteome</keyword>
<evidence type="ECO:0000313" key="2">
    <source>
        <dbReference type="EMBL" id="SCZ99501.1"/>
    </source>
</evidence>